<accession>A0AA39Z9C8</accession>
<sequence>MQTSLPPLDVLMVWHSFMLNPHQYASFSKTISPHGVGDRGMPWELVSDAIAAETPTFILSEPQVQEIEFLGLSSDLLKSLKDKTKTDIELSQLLSAEIVKMEEANDKLPGYRSPTYDLAAAVTRQADFALTMTRFGWVHSPYSDSILRRAIIRYCSFLRLFQAHAGTGAVPALDIDLVWHTHQLSPAQYFRFSTHVTDGRFINHNDHLEQKVVSSSMERTKQLYKRRFGEKYLVCHSWFCEAARLRPDGVLPKAEMSTVQRLIRNTSLLLPVKLDLAECSCHNRELCGDMSPWQRPEPEGVCGGCGGCGGGGSRCLAA</sequence>
<dbReference type="EMBL" id="JAULSY010000085">
    <property type="protein sequence ID" value="KAK0666624.1"/>
    <property type="molecule type" value="Genomic_DNA"/>
</dbReference>
<protein>
    <submittedName>
        <fullName evidence="1">Uncharacterized protein</fullName>
    </submittedName>
</protein>
<keyword evidence="2" id="KW-1185">Reference proteome</keyword>
<organism evidence="1 2">
    <name type="scientific">Cercophora samala</name>
    <dbReference type="NCBI Taxonomy" id="330535"/>
    <lineage>
        <taxon>Eukaryota</taxon>
        <taxon>Fungi</taxon>
        <taxon>Dikarya</taxon>
        <taxon>Ascomycota</taxon>
        <taxon>Pezizomycotina</taxon>
        <taxon>Sordariomycetes</taxon>
        <taxon>Sordariomycetidae</taxon>
        <taxon>Sordariales</taxon>
        <taxon>Lasiosphaeriaceae</taxon>
        <taxon>Cercophora</taxon>
    </lineage>
</organism>
<dbReference type="PANTHER" id="PTHR34365">
    <property type="entry name" value="ENOLASE (DUF1399)"/>
    <property type="match status" value="1"/>
</dbReference>
<dbReference type="InterPro" id="IPR009836">
    <property type="entry name" value="GRDP-like"/>
</dbReference>
<evidence type="ECO:0000313" key="1">
    <source>
        <dbReference type="EMBL" id="KAK0666624.1"/>
    </source>
</evidence>
<evidence type="ECO:0000313" key="2">
    <source>
        <dbReference type="Proteomes" id="UP001174997"/>
    </source>
</evidence>
<dbReference type="PANTHER" id="PTHR34365:SF7">
    <property type="entry name" value="GLYCINE-RICH DOMAIN-CONTAINING PROTEIN 1"/>
    <property type="match status" value="1"/>
</dbReference>
<dbReference type="AlphaFoldDB" id="A0AA39Z9C8"/>
<dbReference type="Pfam" id="PF07173">
    <property type="entry name" value="GRDP-like"/>
    <property type="match status" value="1"/>
</dbReference>
<dbReference type="Proteomes" id="UP001174997">
    <property type="component" value="Unassembled WGS sequence"/>
</dbReference>
<name>A0AA39Z9C8_9PEZI</name>
<reference evidence="1" key="1">
    <citation type="submission" date="2023-06" db="EMBL/GenBank/DDBJ databases">
        <title>Genome-scale phylogeny and comparative genomics of the fungal order Sordariales.</title>
        <authorList>
            <consortium name="Lawrence Berkeley National Laboratory"/>
            <person name="Hensen N."/>
            <person name="Bonometti L."/>
            <person name="Westerberg I."/>
            <person name="Brannstrom I.O."/>
            <person name="Guillou S."/>
            <person name="Cros-Aarteil S."/>
            <person name="Calhoun S."/>
            <person name="Haridas S."/>
            <person name="Kuo A."/>
            <person name="Mondo S."/>
            <person name="Pangilinan J."/>
            <person name="Riley R."/>
            <person name="Labutti K."/>
            <person name="Andreopoulos B."/>
            <person name="Lipzen A."/>
            <person name="Chen C."/>
            <person name="Yanf M."/>
            <person name="Daum C."/>
            <person name="Ng V."/>
            <person name="Clum A."/>
            <person name="Steindorff A."/>
            <person name="Ohm R."/>
            <person name="Martin F."/>
            <person name="Silar P."/>
            <person name="Natvig D."/>
            <person name="Lalanne C."/>
            <person name="Gautier V."/>
            <person name="Ament-Velasquez S.L."/>
            <person name="Kruys A."/>
            <person name="Hutchinson M.I."/>
            <person name="Powell A.J."/>
            <person name="Barry K."/>
            <person name="Miller A.N."/>
            <person name="Grigoriev I.V."/>
            <person name="Debuchy R."/>
            <person name="Gladieux P."/>
            <person name="Thoren M.H."/>
            <person name="Johannesson H."/>
        </authorList>
    </citation>
    <scope>NUCLEOTIDE SEQUENCE</scope>
    <source>
        <strain evidence="1">CBS 307.81</strain>
    </source>
</reference>
<proteinExistence type="predicted"/>
<gene>
    <name evidence="1" type="ORF">QBC41DRAFT_305082</name>
</gene>
<comment type="caution">
    <text evidence="1">The sequence shown here is derived from an EMBL/GenBank/DDBJ whole genome shotgun (WGS) entry which is preliminary data.</text>
</comment>